<feature type="compositionally biased region" description="Polar residues" evidence="2">
    <location>
        <begin position="1"/>
        <end position="12"/>
    </location>
</feature>
<keyword evidence="1" id="KW-0802">TPR repeat</keyword>
<gene>
    <name evidence="3" type="ORF">GNZ21_03070</name>
</gene>
<feature type="region of interest" description="Disordered" evidence="2">
    <location>
        <begin position="1"/>
        <end position="44"/>
    </location>
</feature>
<organism evidence="3 4">
    <name type="scientific">Nesterenkonia alkaliphila</name>
    <dbReference type="NCBI Taxonomy" id="1463631"/>
    <lineage>
        <taxon>Bacteria</taxon>
        <taxon>Bacillati</taxon>
        <taxon>Actinomycetota</taxon>
        <taxon>Actinomycetes</taxon>
        <taxon>Micrococcales</taxon>
        <taxon>Micrococcaceae</taxon>
        <taxon>Nesterenkonia</taxon>
    </lineage>
</organism>
<dbReference type="PROSITE" id="PS50005">
    <property type="entry name" value="TPR"/>
    <property type="match status" value="1"/>
</dbReference>
<dbReference type="OrthoDB" id="5181746at2"/>
<evidence type="ECO:0000313" key="3">
    <source>
        <dbReference type="EMBL" id="MVT25352.1"/>
    </source>
</evidence>
<dbReference type="InterPro" id="IPR019734">
    <property type="entry name" value="TPR_rpt"/>
</dbReference>
<keyword evidence="4" id="KW-1185">Reference proteome</keyword>
<evidence type="ECO:0000256" key="1">
    <source>
        <dbReference type="PROSITE-ProRule" id="PRU00339"/>
    </source>
</evidence>
<proteinExistence type="predicted"/>
<evidence type="ECO:0000313" key="4">
    <source>
        <dbReference type="Proteomes" id="UP000460157"/>
    </source>
</evidence>
<dbReference type="SUPFAM" id="SSF48452">
    <property type="entry name" value="TPR-like"/>
    <property type="match status" value="1"/>
</dbReference>
<protein>
    <submittedName>
        <fullName evidence="3">Tetratricopeptide repeat protein</fullName>
    </submittedName>
</protein>
<dbReference type="EMBL" id="WRPM01000022">
    <property type="protein sequence ID" value="MVT25352.1"/>
    <property type="molecule type" value="Genomic_DNA"/>
</dbReference>
<accession>A0A7K1UFZ8</accession>
<dbReference type="AlphaFoldDB" id="A0A7K1UFZ8"/>
<sequence length="312" mass="32908">MSENPSANQRTVNAHGAVDLSALAEGSGQQPAASGSRPGGQDSWTAAVAPQQLQQIVQLSAQVPALVLIHGEDAVSQQFQSALQRAVDAQRGRIVLATIDAAASPELAQQAGKLPVVTAFLSGQPIAEFDSSAPVEQLPQVVTQILQLATQNGITGTVKPLATTAGEQDAEAEPEVPPLHQKAHQALEQGDYDAAVAAFEQAVKENPGDSEAKLGIAQVRLMKRTHGADLAAVRQRAAENPDDVQAQTDVADIDVLGGHVEDAFNRLIRYIQSHFGDDRETARKHLVELFSIVGDSDPRVAAARKKLATALF</sequence>
<dbReference type="Pfam" id="PF14561">
    <property type="entry name" value="TPR_20"/>
    <property type="match status" value="1"/>
</dbReference>
<dbReference type="RefSeq" id="WP_157321225.1">
    <property type="nucleotide sequence ID" value="NZ_BMFX01000022.1"/>
</dbReference>
<comment type="caution">
    <text evidence="3">The sequence shown here is derived from an EMBL/GenBank/DDBJ whole genome shotgun (WGS) entry which is preliminary data.</text>
</comment>
<evidence type="ECO:0000256" key="2">
    <source>
        <dbReference type="SAM" id="MobiDB-lite"/>
    </source>
</evidence>
<dbReference type="InterPro" id="IPR011990">
    <property type="entry name" value="TPR-like_helical_dom_sf"/>
</dbReference>
<dbReference type="Gene3D" id="1.25.40.10">
    <property type="entry name" value="Tetratricopeptide repeat domain"/>
    <property type="match status" value="2"/>
</dbReference>
<dbReference type="Proteomes" id="UP000460157">
    <property type="component" value="Unassembled WGS sequence"/>
</dbReference>
<reference evidence="3 4" key="1">
    <citation type="submission" date="2019-12" db="EMBL/GenBank/DDBJ databases">
        <title>Nesterenkonia muleiensis sp. nov., a novel actinobacterium isolated from sap of Populus euphratica.</title>
        <authorList>
            <person name="Wang R."/>
        </authorList>
    </citation>
    <scope>NUCLEOTIDE SEQUENCE [LARGE SCALE GENOMIC DNA]</scope>
    <source>
        <strain evidence="3 4">F10</strain>
    </source>
</reference>
<dbReference type="Pfam" id="PF14559">
    <property type="entry name" value="TPR_19"/>
    <property type="match status" value="1"/>
</dbReference>
<feature type="repeat" description="TPR" evidence="1">
    <location>
        <begin position="176"/>
        <end position="209"/>
    </location>
</feature>
<name>A0A7K1UFZ8_9MICC</name>